<name>A0A8U0A5E3_9EURY</name>
<keyword evidence="5" id="KW-1185">Reference proteome</keyword>
<evidence type="ECO:0000313" key="5">
    <source>
        <dbReference type="Proteomes" id="UP000831768"/>
    </source>
</evidence>
<feature type="domain" description="MaoC-like" evidence="2">
    <location>
        <begin position="213"/>
        <end position="302"/>
    </location>
</feature>
<dbReference type="Pfam" id="PF01575">
    <property type="entry name" value="MaoC_dehydratas"/>
    <property type="match status" value="1"/>
</dbReference>
<evidence type="ECO:0000259" key="3">
    <source>
        <dbReference type="Pfam" id="PF13452"/>
    </source>
</evidence>
<dbReference type="KEGG" id="haad:MW046_14670"/>
<dbReference type="InterPro" id="IPR050965">
    <property type="entry name" value="UPF0336/Enoyl-CoA_hydratase"/>
</dbReference>
<evidence type="ECO:0000313" key="4">
    <source>
        <dbReference type="EMBL" id="UPM44254.1"/>
    </source>
</evidence>
<dbReference type="AlphaFoldDB" id="A0A8U0A5E3"/>
<dbReference type="InterPro" id="IPR002539">
    <property type="entry name" value="MaoC-like_dom"/>
</dbReference>
<dbReference type="InterPro" id="IPR039569">
    <property type="entry name" value="FAS1-like_DH_region"/>
</dbReference>
<sequence length="326" mass="35473">MPTKPLSALEAQVGTSHRTVEGFEIEAGKVAEFARAITDPNAVFFDAQTARDRGHDRIPAPLTFTRVGTFPRYAVGDERGFDLGFRPEHVLHGEQSYEYVRPVRVGDVLEGTTTLADCYQRDGERGGTMTFAVFETTYTDQDGDRVLTERTTSIETTGAIGEDGPPPTDRQPPTRTMEPRSIRPRQTVPAERVDSNAALAVGDTGPTVVVEDLHRQDFVRYAGASGDFNPIHYDEPYATAAGNERVFGQGMFTAGVTSRVLTDWFGVDRITSFGVRFRSRVFPGDTIVATGEIVDIESNGVEATVELEATADGETLLTGTATVTVE</sequence>
<dbReference type="EMBL" id="CP096020">
    <property type="protein sequence ID" value="UPM44254.1"/>
    <property type="molecule type" value="Genomic_DNA"/>
</dbReference>
<dbReference type="Gene3D" id="3.10.129.10">
    <property type="entry name" value="Hotdog Thioesterase"/>
    <property type="match status" value="2"/>
</dbReference>
<feature type="domain" description="FAS1-like dehydratase" evidence="3">
    <location>
        <begin position="11"/>
        <end position="148"/>
    </location>
</feature>
<dbReference type="CDD" id="cd03441">
    <property type="entry name" value="R_hydratase_like"/>
    <property type="match status" value="1"/>
</dbReference>
<dbReference type="Pfam" id="PF13452">
    <property type="entry name" value="FAS1_DH_region"/>
    <property type="match status" value="1"/>
</dbReference>
<dbReference type="PANTHER" id="PTHR43437:SF3">
    <property type="entry name" value="HYDROXYACYL-THIOESTER DEHYDRATASE TYPE 2, MITOCHONDRIAL"/>
    <property type="match status" value="1"/>
</dbReference>
<dbReference type="GO" id="GO:0019171">
    <property type="term" value="F:(3R)-hydroxyacyl-[acyl-carrier-protein] dehydratase activity"/>
    <property type="evidence" value="ECO:0007669"/>
    <property type="project" value="TreeGrafter"/>
</dbReference>
<accession>A0A8U0A5E3</accession>
<dbReference type="Proteomes" id="UP000831768">
    <property type="component" value="Plasmid unnamed1"/>
</dbReference>
<keyword evidence="4" id="KW-0614">Plasmid</keyword>
<dbReference type="SUPFAM" id="SSF54637">
    <property type="entry name" value="Thioesterase/thiol ester dehydrase-isomerase"/>
    <property type="match status" value="2"/>
</dbReference>
<gene>
    <name evidence="4" type="ORF">MW046_14670</name>
</gene>
<dbReference type="PANTHER" id="PTHR43437">
    <property type="entry name" value="HYDROXYACYL-THIOESTER DEHYDRATASE TYPE 2, MITOCHONDRIAL-RELATED"/>
    <property type="match status" value="1"/>
</dbReference>
<evidence type="ECO:0000256" key="1">
    <source>
        <dbReference type="SAM" id="MobiDB-lite"/>
    </source>
</evidence>
<geneLocation type="plasmid" evidence="4 5">
    <name>unnamed1</name>
</geneLocation>
<reference evidence="4" key="1">
    <citation type="submission" date="2022-04" db="EMBL/GenBank/DDBJ databases">
        <title>Halocatena sp. nov., isolated from a salt lake.</title>
        <authorList>
            <person name="Cui H.-L."/>
        </authorList>
    </citation>
    <scope>NUCLEOTIDE SEQUENCE</scope>
    <source>
        <strain evidence="4">AD-1</strain>
        <plasmid evidence="4">unnamed1</plasmid>
    </source>
</reference>
<dbReference type="InterPro" id="IPR029069">
    <property type="entry name" value="HotDog_dom_sf"/>
</dbReference>
<organism evidence="4 5">
    <name type="scientific">Halocatena salina</name>
    <dbReference type="NCBI Taxonomy" id="2934340"/>
    <lineage>
        <taxon>Archaea</taxon>
        <taxon>Methanobacteriati</taxon>
        <taxon>Methanobacteriota</taxon>
        <taxon>Stenosarchaea group</taxon>
        <taxon>Halobacteria</taxon>
        <taxon>Halobacteriales</taxon>
        <taxon>Natronomonadaceae</taxon>
        <taxon>Halocatena</taxon>
    </lineage>
</organism>
<protein>
    <submittedName>
        <fullName evidence="4">MaoC family dehydratase N-terminal domain-containing protein</fullName>
    </submittedName>
</protein>
<proteinExistence type="predicted"/>
<dbReference type="RefSeq" id="WP_247994908.1">
    <property type="nucleotide sequence ID" value="NZ_CP096020.1"/>
</dbReference>
<feature type="region of interest" description="Disordered" evidence="1">
    <location>
        <begin position="157"/>
        <end position="188"/>
    </location>
</feature>
<dbReference type="GO" id="GO:0006633">
    <property type="term" value="P:fatty acid biosynthetic process"/>
    <property type="evidence" value="ECO:0007669"/>
    <property type="project" value="TreeGrafter"/>
</dbReference>
<dbReference type="GeneID" id="71929315"/>
<evidence type="ECO:0000259" key="2">
    <source>
        <dbReference type="Pfam" id="PF01575"/>
    </source>
</evidence>